<dbReference type="PROSITE" id="PS00163">
    <property type="entry name" value="FUMARATE_LYASES"/>
    <property type="match status" value="1"/>
</dbReference>
<dbReference type="NCBIfam" id="TIGR00928">
    <property type="entry name" value="purB"/>
    <property type="match status" value="1"/>
</dbReference>
<dbReference type="InterPro" id="IPR004769">
    <property type="entry name" value="Pur_lyase"/>
</dbReference>
<organism evidence="4 5">
    <name type="scientific">Aerophobetes bacterium</name>
    <dbReference type="NCBI Taxonomy" id="2030807"/>
    <lineage>
        <taxon>Bacteria</taxon>
        <taxon>Candidatus Aerophobota</taxon>
    </lineage>
</organism>
<dbReference type="Pfam" id="PF00206">
    <property type="entry name" value="Lyase_1"/>
    <property type="match status" value="1"/>
</dbReference>
<dbReference type="Gene3D" id="1.20.200.10">
    <property type="entry name" value="Fumarase/aspartase (Central domain)"/>
    <property type="match status" value="1"/>
</dbReference>
<dbReference type="GO" id="GO:0070626">
    <property type="term" value="F:(S)-2-(5-amino-1-(5-phospho-D-ribosyl)imidazole-4-carboxamido) succinate lyase (fumarate-forming) activity"/>
    <property type="evidence" value="ECO:0007669"/>
    <property type="project" value="TreeGrafter"/>
</dbReference>
<evidence type="ECO:0000259" key="3">
    <source>
        <dbReference type="Pfam" id="PF00206"/>
    </source>
</evidence>
<dbReference type="InterPro" id="IPR008948">
    <property type="entry name" value="L-Aspartase-like"/>
</dbReference>
<name>A0A2A4YDL1_UNCAE</name>
<dbReference type="GO" id="GO:0044208">
    <property type="term" value="P:'de novo' AMP biosynthetic process"/>
    <property type="evidence" value="ECO:0007669"/>
    <property type="project" value="UniProtKB-UniPathway"/>
</dbReference>
<dbReference type="GO" id="GO:0005829">
    <property type="term" value="C:cytosol"/>
    <property type="evidence" value="ECO:0007669"/>
    <property type="project" value="TreeGrafter"/>
</dbReference>
<sequence>MENFTYESPLITRYASKELLAIFSKEKKYTTWRKLWVSLAKAQKKLGLNITEKQINELEANESNIAFSTVSKYEKKLRHEVMAHIRAYADLCPSAKGIIHLGATSSYVMDNADLIIYKEALQYIHRKLLEVIKVFSSFAREHKDTPCVSYTHFQVATATTIGKRVCLWLQDLLLDAKQIKRQIEEISFLGVKGATGTQDSFLKLFSGKISLVKELEELVASDFGFTDIVSIASQTYPRKYDQHIAQCFDSLGASTHKISTDIRLLSHTKELYESVEKSQVGSSAMPYKKNPILNERVCSLARLLISKTQNASYNLALQWLERSLDDSANRRIFMPEMFLIADSILELLFKVGSNLKVDTEKTNEILNDHLVYLIQEPLLMQSVANGSDRQIIHEKLRTFSRSTNKPNISDLISFLENDPEISLRRSDVEQLISLNTCFGAANLQCLDFLDSDVAEALNSANNTPLKMQDLRI</sequence>
<dbReference type="PRINTS" id="PR00149">
    <property type="entry name" value="FUMRATELYASE"/>
</dbReference>
<dbReference type="UniPathway" id="UPA00074">
    <property type="reaction ID" value="UER00132"/>
</dbReference>
<dbReference type="InterPro" id="IPR000362">
    <property type="entry name" value="Fumarate_lyase_fam"/>
</dbReference>
<dbReference type="Gene3D" id="1.10.275.60">
    <property type="match status" value="1"/>
</dbReference>
<dbReference type="SUPFAM" id="SSF48557">
    <property type="entry name" value="L-aspartase-like"/>
    <property type="match status" value="1"/>
</dbReference>
<dbReference type="PANTHER" id="PTHR43172:SF1">
    <property type="entry name" value="ADENYLOSUCCINATE LYASE"/>
    <property type="match status" value="1"/>
</dbReference>
<dbReference type="Proteomes" id="UP000217838">
    <property type="component" value="Unassembled WGS sequence"/>
</dbReference>
<dbReference type="InterPro" id="IPR022761">
    <property type="entry name" value="Fumarate_lyase_N"/>
</dbReference>
<gene>
    <name evidence="4" type="ORF">COB11_07490</name>
</gene>
<evidence type="ECO:0000256" key="2">
    <source>
        <dbReference type="NCBIfam" id="TIGR00928"/>
    </source>
</evidence>
<evidence type="ECO:0000313" key="5">
    <source>
        <dbReference type="Proteomes" id="UP000217838"/>
    </source>
</evidence>
<dbReference type="InterPro" id="IPR020557">
    <property type="entry name" value="Fumarate_lyase_CS"/>
</dbReference>
<dbReference type="GO" id="GO:0004018">
    <property type="term" value="F:N6-(1,2-dicarboxyethyl)AMP AMP-lyase (fumarate-forming) activity"/>
    <property type="evidence" value="ECO:0007669"/>
    <property type="project" value="UniProtKB-UniRule"/>
</dbReference>
<accession>A0A2A4YDL1</accession>
<comment type="caution">
    <text evidence="4">The sequence shown here is derived from an EMBL/GenBank/DDBJ whole genome shotgun (WGS) entry which is preliminary data.</text>
</comment>
<feature type="domain" description="Fumarate lyase N-terminal" evidence="3">
    <location>
        <begin position="57"/>
        <end position="298"/>
    </location>
</feature>
<dbReference type="UniPathway" id="UPA00075">
    <property type="reaction ID" value="UER00336"/>
</dbReference>
<dbReference type="GO" id="GO:0006189">
    <property type="term" value="P:'de novo' IMP biosynthetic process"/>
    <property type="evidence" value="ECO:0007669"/>
    <property type="project" value="UniProtKB-UniPathway"/>
</dbReference>
<dbReference type="AlphaFoldDB" id="A0A2A4YDL1"/>
<dbReference type="EMBL" id="NVUU01000106">
    <property type="protein sequence ID" value="PCI92397.1"/>
    <property type="molecule type" value="Genomic_DNA"/>
</dbReference>
<protein>
    <recommendedName>
        <fullName evidence="2">Adenylosuccinate lyase</fullName>
        <ecNumber evidence="2">4.3.2.2</ecNumber>
    </recommendedName>
</protein>
<dbReference type="EC" id="4.3.2.2" evidence="2"/>
<dbReference type="PANTHER" id="PTHR43172">
    <property type="entry name" value="ADENYLOSUCCINATE LYASE"/>
    <property type="match status" value="1"/>
</dbReference>
<proteinExistence type="predicted"/>
<evidence type="ECO:0000313" key="4">
    <source>
        <dbReference type="EMBL" id="PCI92397.1"/>
    </source>
</evidence>
<evidence type="ECO:0000256" key="1">
    <source>
        <dbReference type="ARBA" id="ARBA00023239"/>
    </source>
</evidence>
<dbReference type="Gene3D" id="1.10.40.30">
    <property type="entry name" value="Fumarase/aspartase (C-terminal domain)"/>
    <property type="match status" value="1"/>
</dbReference>
<keyword evidence="1 4" id="KW-0456">Lyase</keyword>
<reference evidence="5" key="1">
    <citation type="submission" date="2017-08" db="EMBL/GenBank/DDBJ databases">
        <title>A dynamic microbial community with high functional redundancy inhabits the cold, oxic subseafloor aquifer.</title>
        <authorList>
            <person name="Tully B.J."/>
            <person name="Wheat C.G."/>
            <person name="Glazer B.T."/>
            <person name="Huber J.A."/>
        </authorList>
    </citation>
    <scope>NUCLEOTIDE SEQUENCE [LARGE SCALE GENOMIC DNA]</scope>
</reference>